<dbReference type="SUPFAM" id="SSF52980">
    <property type="entry name" value="Restriction endonuclease-like"/>
    <property type="match status" value="1"/>
</dbReference>
<dbReference type="Pfam" id="PF05685">
    <property type="entry name" value="Uma2"/>
    <property type="match status" value="1"/>
</dbReference>
<dbReference type="Proteomes" id="UP000092382">
    <property type="component" value="Unassembled WGS sequence"/>
</dbReference>
<dbReference type="PANTHER" id="PTHR35400">
    <property type="entry name" value="SLR1083 PROTEIN"/>
    <property type="match status" value="1"/>
</dbReference>
<evidence type="ECO:0000313" key="3">
    <source>
        <dbReference type="Proteomes" id="UP000092382"/>
    </source>
</evidence>
<dbReference type="InterPro" id="IPR012296">
    <property type="entry name" value="Nuclease_put_TT1808"/>
</dbReference>
<protein>
    <recommendedName>
        <fullName evidence="1">Putative restriction endonuclease domain-containing protein</fullName>
    </recommendedName>
</protein>
<dbReference type="AlphaFoldDB" id="A0A1B7VVJ0"/>
<dbReference type="PANTHER" id="PTHR35400:SF1">
    <property type="entry name" value="SLR1083 PROTEIN"/>
    <property type="match status" value="1"/>
</dbReference>
<dbReference type="CDD" id="cd06260">
    <property type="entry name" value="DUF820-like"/>
    <property type="match status" value="1"/>
</dbReference>
<dbReference type="InterPro" id="IPR011335">
    <property type="entry name" value="Restrct_endonuc-II-like"/>
</dbReference>
<sequence length="180" mass="20924">MKTLVKWTISDYHKMIKSDILIGRNCELIEGEIIEMSPELPQHYNTVKRSVNYLATLLQGKADVRFNGPITLSNSEPEPDIAIVKLPEYTYNQHHPYPDDIFWLIEVANTSLSKDLSIKRKIYAQAQITEYWIINLSTQELIVFRNPENGDYLVEVKWQEPIIKSLAFPDIEIMISQMLN</sequence>
<reference evidence="2 3" key="1">
    <citation type="submission" date="2015-09" db="EMBL/GenBank/DDBJ databases">
        <title>Whole genome shotgun sequence assembly of Aphanizomenon flos-aquae UKL13.</title>
        <authorList>
            <person name="Driscoll C."/>
        </authorList>
    </citation>
    <scope>NUCLEOTIDE SEQUENCE [LARGE SCALE GENOMIC DNA]</scope>
    <source>
        <strain evidence="2">MDT13</strain>
    </source>
</reference>
<dbReference type="PATRIC" id="fig|1710894.3.peg.290"/>
<dbReference type="EMBL" id="LJOY01000040">
    <property type="protein sequence ID" value="OBQ24975.1"/>
    <property type="molecule type" value="Genomic_DNA"/>
</dbReference>
<feature type="domain" description="Putative restriction endonuclease" evidence="1">
    <location>
        <begin position="23"/>
        <end position="173"/>
    </location>
</feature>
<proteinExistence type="predicted"/>
<gene>
    <name evidence="2" type="ORF">AN481_12650</name>
</gene>
<dbReference type="Gene3D" id="3.90.1570.10">
    <property type="entry name" value="tt1808, chain A"/>
    <property type="match status" value="1"/>
</dbReference>
<name>A0A1B7VVJ0_APHFL</name>
<dbReference type="InterPro" id="IPR008538">
    <property type="entry name" value="Uma2"/>
</dbReference>
<evidence type="ECO:0000259" key="1">
    <source>
        <dbReference type="Pfam" id="PF05685"/>
    </source>
</evidence>
<accession>A0A1B7VVJ0</accession>
<dbReference type="STRING" id="1803587.GCA_001593825_03304"/>
<comment type="caution">
    <text evidence="2">The sequence shown here is derived from an EMBL/GenBank/DDBJ whole genome shotgun (WGS) entry which is preliminary data.</text>
</comment>
<evidence type="ECO:0000313" key="2">
    <source>
        <dbReference type="EMBL" id="OBQ24975.1"/>
    </source>
</evidence>
<organism evidence="2 3">
    <name type="scientific">Aphanizomenon flos-aquae LD13</name>
    <dbReference type="NCBI Taxonomy" id="1710894"/>
    <lineage>
        <taxon>Bacteria</taxon>
        <taxon>Bacillati</taxon>
        <taxon>Cyanobacteriota</taxon>
        <taxon>Cyanophyceae</taxon>
        <taxon>Nostocales</taxon>
        <taxon>Aphanizomenonaceae</taxon>
        <taxon>Aphanizomenon</taxon>
    </lineage>
</organism>